<name>A0A0M0KMR4_ALKHA</name>
<dbReference type="EMBL" id="LILD01000001">
    <property type="protein sequence ID" value="KOO40151.1"/>
    <property type="molecule type" value="Genomic_DNA"/>
</dbReference>
<evidence type="ECO:0000256" key="5">
    <source>
        <dbReference type="ARBA" id="ARBA00023163"/>
    </source>
</evidence>
<comment type="caution">
    <text evidence="9">The sequence shown here is derived from an EMBL/GenBank/DDBJ whole genome shotgun (WGS) entry which is preliminary data.</text>
</comment>
<dbReference type="NCBIfam" id="TIGR02850">
    <property type="entry name" value="spore_sigG"/>
    <property type="match status" value="1"/>
</dbReference>
<dbReference type="Gene3D" id="1.20.140.160">
    <property type="match status" value="1"/>
</dbReference>
<dbReference type="AlphaFoldDB" id="A0A0M0KMR4"/>
<sequence>MTRNKVEICGVDTSKLPVLKNQEMRELFARLQSGDTSARETLVNGNLRLVLSVIQRFNNRGEYVDDLFQVGCIGLMKSIDNFDLSQNVKFSTYAVPMIIGEIRRYLRDNNPIRVSRSLRDIAYKALQVRDQLMGEKQREKEPTVQEIAKELGVPKEDVVFALDAIQDPVSLFEPIYNDGGDPIYVMDQISDDRNKDVQWVDEIALKEAMVRLNDREKLILNMRFYQGKTQMEVAEEIGISQAQVSRLEKAAIQQMSKHAQS</sequence>
<evidence type="ECO:0000259" key="8">
    <source>
        <dbReference type="PROSITE" id="PS00716"/>
    </source>
</evidence>
<dbReference type="PROSITE" id="PS00715">
    <property type="entry name" value="SIGMA70_1"/>
    <property type="match status" value="1"/>
</dbReference>
<evidence type="ECO:0000259" key="7">
    <source>
        <dbReference type="PROSITE" id="PS00715"/>
    </source>
</evidence>
<dbReference type="GO" id="GO:0003677">
    <property type="term" value="F:DNA binding"/>
    <property type="evidence" value="ECO:0007669"/>
    <property type="project" value="UniProtKB-KW"/>
</dbReference>
<dbReference type="InterPro" id="IPR014284">
    <property type="entry name" value="RNA_pol_sigma-70_dom"/>
</dbReference>
<dbReference type="CDD" id="cd06171">
    <property type="entry name" value="Sigma70_r4"/>
    <property type="match status" value="1"/>
</dbReference>
<dbReference type="PIRSF" id="PIRSF000770">
    <property type="entry name" value="RNA_pol_sigma-SigE/K"/>
    <property type="match status" value="1"/>
</dbReference>
<evidence type="ECO:0000256" key="6">
    <source>
        <dbReference type="RuleBase" id="RU362124"/>
    </source>
</evidence>
<dbReference type="FunFam" id="1.20.120.1810:FF:000002">
    <property type="entry name" value="RNA polymerase sigma factor"/>
    <property type="match status" value="1"/>
</dbReference>
<dbReference type="Gene3D" id="1.20.120.1810">
    <property type="match status" value="1"/>
</dbReference>
<accession>A0A0M0KMR4</accession>
<dbReference type="GO" id="GO:0006352">
    <property type="term" value="P:DNA-templated transcription initiation"/>
    <property type="evidence" value="ECO:0007669"/>
    <property type="project" value="InterPro"/>
</dbReference>
<dbReference type="InterPro" id="IPR013324">
    <property type="entry name" value="RNA_pol_sigma_r3/r4-like"/>
</dbReference>
<feature type="domain" description="RNA polymerase sigma-70" evidence="8">
    <location>
        <begin position="229"/>
        <end position="255"/>
    </location>
</feature>
<evidence type="ECO:0000256" key="1">
    <source>
        <dbReference type="ARBA" id="ARBA00007788"/>
    </source>
</evidence>
<dbReference type="NCBIfam" id="TIGR02937">
    <property type="entry name" value="sigma70-ECF"/>
    <property type="match status" value="2"/>
</dbReference>
<comment type="similarity">
    <text evidence="1 6">Belongs to the sigma-70 factor family.</text>
</comment>
<keyword evidence="5 6" id="KW-0804">Transcription</keyword>
<keyword evidence="2 6" id="KW-0805">Transcription regulation</keyword>
<dbReference type="PANTHER" id="PTHR30385:SF4">
    <property type="entry name" value="RNA POLYMERASE SIGMA-E FACTOR"/>
    <property type="match status" value="1"/>
</dbReference>
<dbReference type="NCBIfam" id="TIGR02980">
    <property type="entry name" value="SigBFG"/>
    <property type="match status" value="1"/>
</dbReference>
<protein>
    <recommendedName>
        <fullName evidence="6">RNA polymerase sigma factor</fullName>
    </recommendedName>
</protein>
<dbReference type="PANTHER" id="PTHR30385">
    <property type="entry name" value="SIGMA FACTOR F FLAGELLAR"/>
    <property type="match status" value="1"/>
</dbReference>
<dbReference type="OMA" id="MNKVEIC"/>
<dbReference type="SUPFAM" id="SSF88946">
    <property type="entry name" value="Sigma2 domain of RNA polymerase sigma factors"/>
    <property type="match status" value="1"/>
</dbReference>
<evidence type="ECO:0000256" key="2">
    <source>
        <dbReference type="ARBA" id="ARBA00023015"/>
    </source>
</evidence>
<dbReference type="InterPro" id="IPR007627">
    <property type="entry name" value="RNA_pol_sigma70_r2"/>
</dbReference>
<dbReference type="InterPro" id="IPR014322">
    <property type="entry name" value="RNA_pol_sigma-B/F/G"/>
</dbReference>
<dbReference type="PATRIC" id="fig|136160.3.peg.1772"/>
<accession>A0A4Y7WVI3</accession>
<dbReference type="SUPFAM" id="SSF88659">
    <property type="entry name" value="Sigma3 and sigma4 domains of RNA polymerase sigma factors"/>
    <property type="match status" value="2"/>
</dbReference>
<feature type="domain" description="RNA polymerase sigma-70" evidence="7">
    <location>
        <begin position="66"/>
        <end position="79"/>
    </location>
</feature>
<keyword evidence="4 6" id="KW-0238">DNA-binding</keyword>
<dbReference type="NCBIfam" id="NF004052">
    <property type="entry name" value="PRK05572.1"/>
    <property type="match status" value="1"/>
</dbReference>
<dbReference type="PROSITE" id="PS00716">
    <property type="entry name" value="SIGMA70_2"/>
    <property type="match status" value="1"/>
</dbReference>
<dbReference type="InterPro" id="IPR014212">
    <property type="entry name" value="RNA_pol_sigma-G"/>
</dbReference>
<keyword evidence="3 6" id="KW-0731">Sigma factor</keyword>
<reference evidence="9" key="1">
    <citation type="submission" date="2015-08" db="EMBL/GenBank/DDBJ databases">
        <title>Complete DNA Sequence of Pseudomonas syringae pv. actinidiae, the Causal Agent of Kiwifruit Canker Disease.</title>
        <authorList>
            <person name="Rikkerink E.H.A."/>
            <person name="Fineran P.C."/>
        </authorList>
    </citation>
    <scope>NUCLEOTIDE SEQUENCE</scope>
    <source>
        <strain evidence="9">DSM 13666</strain>
    </source>
</reference>
<dbReference type="InterPro" id="IPR007630">
    <property type="entry name" value="RNA_pol_sigma70_r4"/>
</dbReference>
<dbReference type="Pfam" id="PF04545">
    <property type="entry name" value="Sigma70_r4"/>
    <property type="match status" value="1"/>
</dbReference>
<dbReference type="NCBIfam" id="NF006071">
    <property type="entry name" value="PRK08215.1"/>
    <property type="match status" value="1"/>
</dbReference>
<evidence type="ECO:0000256" key="4">
    <source>
        <dbReference type="ARBA" id="ARBA00023125"/>
    </source>
</evidence>
<dbReference type="InterPro" id="IPR013325">
    <property type="entry name" value="RNA_pol_sigma_r2"/>
</dbReference>
<dbReference type="GO" id="GO:0016987">
    <property type="term" value="F:sigma factor activity"/>
    <property type="evidence" value="ECO:0007669"/>
    <property type="project" value="UniProtKB-KW"/>
</dbReference>
<comment type="function">
    <text evidence="6">Sigma factors are initiation factors that promote the attachment of RNA polymerase to specific initiation sites and are then released.</text>
</comment>
<dbReference type="InterPro" id="IPR007624">
    <property type="entry name" value="RNA_pol_sigma70_r3"/>
</dbReference>
<evidence type="ECO:0000256" key="3">
    <source>
        <dbReference type="ARBA" id="ARBA00023082"/>
    </source>
</evidence>
<dbReference type="Pfam" id="PF04539">
    <property type="entry name" value="Sigma70_r3"/>
    <property type="match status" value="1"/>
</dbReference>
<proteinExistence type="inferred from homology"/>
<evidence type="ECO:0000313" key="9">
    <source>
        <dbReference type="EMBL" id="KOO40151.1"/>
    </source>
</evidence>
<dbReference type="Pfam" id="PF04542">
    <property type="entry name" value="Sigma70_r2"/>
    <property type="match status" value="1"/>
</dbReference>
<organism evidence="9">
    <name type="scientific">Halalkalibacterium halodurans</name>
    <name type="common">Bacillus halodurans</name>
    <dbReference type="NCBI Taxonomy" id="86665"/>
    <lineage>
        <taxon>Bacteria</taxon>
        <taxon>Bacillati</taxon>
        <taxon>Bacillota</taxon>
        <taxon>Bacilli</taxon>
        <taxon>Bacillales</taxon>
        <taxon>Bacillaceae</taxon>
        <taxon>Halalkalibacterium (ex Joshi et al. 2022)</taxon>
    </lineage>
</organism>
<dbReference type="InterPro" id="IPR000943">
    <property type="entry name" value="RNA_pol_sigma70"/>
</dbReference>
<dbReference type="PRINTS" id="PR00046">
    <property type="entry name" value="SIGMA70FCT"/>
</dbReference>
<gene>
    <name evidence="9" type="ORF">AMD02_07270</name>
</gene>